<evidence type="ECO:0000313" key="3">
    <source>
        <dbReference type="Proteomes" id="UP000243975"/>
    </source>
</evidence>
<feature type="region of interest" description="Disordered" evidence="1">
    <location>
        <begin position="923"/>
        <end position="971"/>
    </location>
</feature>
<organism evidence="2 3">
    <name type="scientific">Cynara cardunculus var. scolymus</name>
    <name type="common">Globe artichoke</name>
    <name type="synonym">Cynara scolymus</name>
    <dbReference type="NCBI Taxonomy" id="59895"/>
    <lineage>
        <taxon>Eukaryota</taxon>
        <taxon>Viridiplantae</taxon>
        <taxon>Streptophyta</taxon>
        <taxon>Embryophyta</taxon>
        <taxon>Tracheophyta</taxon>
        <taxon>Spermatophyta</taxon>
        <taxon>Magnoliopsida</taxon>
        <taxon>eudicotyledons</taxon>
        <taxon>Gunneridae</taxon>
        <taxon>Pentapetalae</taxon>
        <taxon>asterids</taxon>
        <taxon>campanulids</taxon>
        <taxon>Asterales</taxon>
        <taxon>Asteraceae</taxon>
        <taxon>Carduoideae</taxon>
        <taxon>Cardueae</taxon>
        <taxon>Carduinae</taxon>
        <taxon>Cynara</taxon>
    </lineage>
</organism>
<accession>A0A103XCZ1</accession>
<feature type="region of interest" description="Disordered" evidence="1">
    <location>
        <begin position="1207"/>
        <end position="1231"/>
    </location>
</feature>
<dbReference type="Gramene" id="KVH88456">
    <property type="protein sequence ID" value="KVH88456"/>
    <property type="gene ID" value="Ccrd_026790"/>
</dbReference>
<feature type="compositionally biased region" description="Polar residues" evidence="1">
    <location>
        <begin position="391"/>
        <end position="414"/>
    </location>
</feature>
<feature type="region of interest" description="Disordered" evidence="1">
    <location>
        <begin position="1152"/>
        <end position="1192"/>
    </location>
</feature>
<dbReference type="PANTHER" id="PTHR31008:SF15">
    <property type="entry name" value="GPI-ANCHORED ADHESIN-LIKE PROTEIN"/>
    <property type="match status" value="1"/>
</dbReference>
<feature type="compositionally biased region" description="Polar residues" evidence="1">
    <location>
        <begin position="498"/>
        <end position="510"/>
    </location>
</feature>
<dbReference type="AlphaFoldDB" id="A0A103XCZ1"/>
<feature type="region of interest" description="Disordered" evidence="1">
    <location>
        <begin position="375"/>
        <end position="452"/>
    </location>
</feature>
<feature type="compositionally biased region" description="Polar residues" evidence="1">
    <location>
        <begin position="300"/>
        <end position="309"/>
    </location>
</feature>
<comment type="caution">
    <text evidence="2">The sequence shown here is derived from an EMBL/GenBank/DDBJ whole genome shotgun (WGS) entry which is preliminary data.</text>
</comment>
<feature type="compositionally biased region" description="Polar residues" evidence="1">
    <location>
        <begin position="428"/>
        <end position="439"/>
    </location>
</feature>
<keyword evidence="3" id="KW-1185">Reference proteome</keyword>
<evidence type="ECO:0000256" key="1">
    <source>
        <dbReference type="SAM" id="MobiDB-lite"/>
    </source>
</evidence>
<feature type="compositionally biased region" description="Basic and acidic residues" evidence="1">
    <location>
        <begin position="1166"/>
        <end position="1176"/>
    </location>
</feature>
<feature type="compositionally biased region" description="Polar residues" evidence="1">
    <location>
        <begin position="1210"/>
        <end position="1231"/>
    </location>
</feature>
<feature type="non-terminal residue" evidence="2">
    <location>
        <position position="1231"/>
    </location>
</feature>
<dbReference type="OMA" id="PNFSDMR"/>
<dbReference type="STRING" id="59895.A0A103XCZ1"/>
<feature type="compositionally biased region" description="Basic and acidic residues" evidence="1">
    <location>
        <begin position="941"/>
        <end position="955"/>
    </location>
</feature>
<feature type="region of interest" description="Disordered" evidence="1">
    <location>
        <begin position="674"/>
        <end position="695"/>
    </location>
</feature>
<feature type="region of interest" description="Disordered" evidence="1">
    <location>
        <begin position="498"/>
        <end position="543"/>
    </location>
</feature>
<proteinExistence type="predicted"/>
<protein>
    <submittedName>
        <fullName evidence="2">Uncharacterized protein</fullName>
    </submittedName>
</protein>
<feature type="region of interest" description="Disordered" evidence="1">
    <location>
        <begin position="858"/>
        <end position="903"/>
    </location>
</feature>
<sequence length="1231" mass="136069">MEFDSPLDYAAFQLSPKHSRCELFVSSNGNTEKLASGLVKPFMTHMKVVDEQVAKSVQSIKLEVDKCKNADSWFTKGTLERFVRFVSTPEIVELVITFDAEMSQLEAARRIYSQACTSEPCVIIHIRKELLRAIDVRLTAVKQDLNTACDRAAAAGFNHDVVADLQLFAERFGASRLNEACCKYISLYNKRPELFNNSPKSSFGDQAIRCSYSSDMSIDDDPPTITTEQSSSATAEQSAKPPNTSQPPKSSSSTSLPLRPSSTPATWELTTGKDEIVSENQIVKKEEVGSGVGDEELMAQTATQPSSRRLSVQDRINLFENKQKEVGSGNGGKPAIVKPELRRLSSEVSHSNSAAPPATLKRWSGASDMSIDLSGEKKETDSSLKLPVNKIPTSAKTEVQKNQPDLNDRLSGSSCRGEDMPITKVEKSSGSQLTFSSSVRPEEPVGSNQSTSTLEMMQSWSSLIKSDDDSLEAQLKPHSQIKSFHGGNQDRFGVSNQEEFSSSIVGTSQHGADAGPLESDSKQMTLSAPSKNAADSKYQRGGSGSKFREAVAASQHRGLEIDLLCSQPRCNYLAESEEVDGKGYAPTKKQFGKSGVQKILVQKNVRRDESIYVDGYSNTLPSGKFVEGSGGSMPLEPLVEQAHRSKQLKGNQGLNDELKMKACELEKLFTEHKLRGPGDQPNYARRSKPFDDGTDQATSLPYRKQVAEAVPIQVSVFNSSIPVAEVDGQNHRDALHRSFSEVILSDDSRGKFYESYMKKREERLKEQWGSNKAEKEVKMKAMHDILERSSAEMKAKLSWSADRQDSIFSAHRRTERLRSFNARSAMKREQPLDFGQLEDDEDLSEFSELKLISNGVSRNVQGKNPLPIKNSSTSTPRTPAPRSGGTKVASSSGRRKVQSDNPLVQSVPNLLALRKENTKPYSVVSKAAARSQLRNYARSRSTSEEMPSVKEEKQGRCQSLRKNSPTPPESSECVILTPLKFESEGVHMESKSFVRKNNGIGGNIIAKMKWSVVPEAMKNEEEYDPDVVEDDDNQELDTMKIQDEAVVVDGMINSKSGHGELPATAFPVQDSPGESPMSWNSGIHRHFEVPDNVESWNLNPTEDARMRKKWGSTQKHILVANTCGVQSRKDMTKGFKRLLKFGRKSNNMADWISATTSEGDDDTEDGRDRSSDDLRKSRMGGLPFEGSSSFNESSDFFSDQVWLTKFVSDDSPNTSSKLQTEGGSSFWKLNQ</sequence>
<dbReference type="Proteomes" id="UP000243975">
    <property type="component" value="Unassembled WGS sequence"/>
</dbReference>
<feature type="compositionally biased region" description="Basic and acidic residues" evidence="1">
    <location>
        <begin position="271"/>
        <end position="288"/>
    </location>
</feature>
<name>A0A103XCZ1_CYNCS</name>
<dbReference type="EMBL" id="LEKV01005407">
    <property type="protein sequence ID" value="KVH88456.1"/>
    <property type="molecule type" value="Genomic_DNA"/>
</dbReference>
<feature type="compositionally biased region" description="Basic and acidic residues" evidence="1">
    <location>
        <begin position="416"/>
        <end position="427"/>
    </location>
</feature>
<feature type="compositionally biased region" description="Low complexity" evidence="1">
    <location>
        <begin position="226"/>
        <end position="266"/>
    </location>
</feature>
<reference evidence="2 3" key="1">
    <citation type="journal article" date="2016" name="Sci. Rep.">
        <title>The genome sequence of the outbreeding globe artichoke constructed de novo incorporating a phase-aware low-pass sequencing strategy of F1 progeny.</title>
        <authorList>
            <person name="Scaglione D."/>
            <person name="Reyes-Chin-Wo S."/>
            <person name="Acquadro A."/>
            <person name="Froenicke L."/>
            <person name="Portis E."/>
            <person name="Beitel C."/>
            <person name="Tirone M."/>
            <person name="Mauro R."/>
            <person name="Lo Monaco A."/>
            <person name="Mauromicale G."/>
            <person name="Faccioli P."/>
            <person name="Cattivelli L."/>
            <person name="Rieseberg L."/>
            <person name="Michelmore R."/>
            <person name="Lanteri S."/>
        </authorList>
    </citation>
    <scope>NUCLEOTIDE SEQUENCE [LARGE SCALE GENOMIC DNA]</scope>
    <source>
        <strain evidence="2">2C</strain>
    </source>
</reference>
<feature type="region of interest" description="Disordered" evidence="1">
    <location>
        <begin position="214"/>
        <end position="309"/>
    </location>
</feature>
<evidence type="ECO:0000313" key="2">
    <source>
        <dbReference type="EMBL" id="KVH88456.1"/>
    </source>
</evidence>
<dbReference type="PANTHER" id="PTHR31008">
    <property type="entry name" value="COP1-INTERACTING PROTEIN-RELATED"/>
    <property type="match status" value="1"/>
</dbReference>
<gene>
    <name evidence="2" type="ORF">Ccrd_026790</name>
</gene>